<proteinExistence type="predicted"/>
<feature type="non-terminal residue" evidence="2">
    <location>
        <position position="260"/>
    </location>
</feature>
<name>A0A0B6ZKZ0_9EUPU</name>
<feature type="region of interest" description="Disordered" evidence="1">
    <location>
        <begin position="60"/>
        <end position="84"/>
    </location>
</feature>
<dbReference type="EMBL" id="HACG01022197">
    <property type="protein sequence ID" value="CEK69062.1"/>
    <property type="molecule type" value="Transcribed_RNA"/>
</dbReference>
<dbReference type="AlphaFoldDB" id="A0A0B6ZKZ0"/>
<evidence type="ECO:0000256" key="1">
    <source>
        <dbReference type="SAM" id="MobiDB-lite"/>
    </source>
</evidence>
<organism evidence="2">
    <name type="scientific">Arion vulgaris</name>
    <dbReference type="NCBI Taxonomy" id="1028688"/>
    <lineage>
        <taxon>Eukaryota</taxon>
        <taxon>Metazoa</taxon>
        <taxon>Spiralia</taxon>
        <taxon>Lophotrochozoa</taxon>
        <taxon>Mollusca</taxon>
        <taxon>Gastropoda</taxon>
        <taxon>Heterobranchia</taxon>
        <taxon>Euthyneura</taxon>
        <taxon>Panpulmonata</taxon>
        <taxon>Eupulmonata</taxon>
        <taxon>Stylommatophora</taxon>
        <taxon>Helicina</taxon>
        <taxon>Arionoidea</taxon>
        <taxon>Arionidae</taxon>
        <taxon>Arion</taxon>
    </lineage>
</organism>
<gene>
    <name evidence="2" type="primary">ORF68757</name>
</gene>
<reference evidence="2" key="1">
    <citation type="submission" date="2014-12" db="EMBL/GenBank/DDBJ databases">
        <title>Insight into the proteome of Arion vulgaris.</title>
        <authorList>
            <person name="Aradska J."/>
            <person name="Bulat T."/>
            <person name="Smidak R."/>
            <person name="Sarate P."/>
            <person name="Gangsoo J."/>
            <person name="Sialana F."/>
            <person name="Bilban M."/>
            <person name="Lubec G."/>
        </authorList>
    </citation>
    <scope>NUCLEOTIDE SEQUENCE</scope>
    <source>
        <tissue evidence="2">Skin</tissue>
    </source>
</reference>
<accession>A0A0B6ZKZ0</accession>
<protein>
    <submittedName>
        <fullName evidence="2">Uncharacterized protein</fullName>
    </submittedName>
</protein>
<evidence type="ECO:0000313" key="2">
    <source>
        <dbReference type="EMBL" id="CEK69062.1"/>
    </source>
</evidence>
<sequence>VTTSSQLKFVSKISKTSADIPSVNIVMPSQVVSKLVPLTATALQTPLVTTTLKLSSQTSAVAQKHGRNGKSVHDDTVPPMKKQASDNVRCAVKNLLNKRVRALSSSSSSDIDDYPPVIFGPVDTENAAHLFSQTETAATLEASHCAVFDNEHHSNFQTSNKALLRQDHRLYSSGKPSRMIKDILNRTNVDQTTRLPASLPTAWIDESSVPNSHILPDLNGKTVNSTNIETQSNSQFLTLPHPLLSRLDSNGAVTLTIGGT</sequence>
<feature type="non-terminal residue" evidence="2">
    <location>
        <position position="1"/>
    </location>
</feature>